<evidence type="ECO:0000259" key="2">
    <source>
        <dbReference type="Pfam" id="PF07833"/>
    </source>
</evidence>
<keyword evidence="4" id="KW-1185">Reference proteome</keyword>
<keyword evidence="1" id="KW-0732">Signal</keyword>
<name>A0A0M9DHJ6_9BACI</name>
<feature type="chain" id="PRO_5038501487" description="Copper amine oxidase-like N-terminal domain-containing protein" evidence="1">
    <location>
        <begin position="24"/>
        <end position="256"/>
    </location>
</feature>
<dbReference type="Pfam" id="PF07833">
    <property type="entry name" value="Cu_amine_oxidN1"/>
    <property type="match status" value="1"/>
</dbReference>
<protein>
    <recommendedName>
        <fullName evidence="2">Copper amine oxidase-like N-terminal domain-containing protein</fullName>
    </recommendedName>
</protein>
<evidence type="ECO:0000313" key="4">
    <source>
        <dbReference type="Proteomes" id="UP000037977"/>
    </source>
</evidence>
<sequence>MKRSAFLLSGLLCSSLLWTNGQAVEATPVDHPTIVINGTQQTLQGIITPSGHTLVPFKEFFAVLNMKATFNNDTKTVVATNDHTTLSLTAGKKAVLLNGKEVQLQQAPQIINGRMYVNLRFIAESFGGTVQFDQQQRGISIEFHDIESLTAIWANALKTRDGMPRYQMMSDKAKERFMQEQLHVNGEEGKFVIGVSSPWVVAFDFTIDDMTATITYKTTTSEPAFYQTKEILTFIEENGQLVVDDYQTIFEDQPIN</sequence>
<comment type="caution">
    <text evidence="3">The sequence shown here is derived from an EMBL/GenBank/DDBJ whole genome shotgun (WGS) entry which is preliminary data.</text>
</comment>
<dbReference type="InterPro" id="IPR036582">
    <property type="entry name" value="Mao_N_sf"/>
</dbReference>
<evidence type="ECO:0000256" key="1">
    <source>
        <dbReference type="SAM" id="SignalP"/>
    </source>
</evidence>
<dbReference type="SUPFAM" id="SSF55383">
    <property type="entry name" value="Copper amine oxidase, domain N"/>
    <property type="match status" value="1"/>
</dbReference>
<dbReference type="Gene3D" id="3.30.457.10">
    <property type="entry name" value="Copper amine oxidase-like, N-terminal domain"/>
    <property type="match status" value="1"/>
</dbReference>
<dbReference type="STRING" id="33935.ADM90_15170"/>
<dbReference type="PATRIC" id="fig|33935.3.peg.1762"/>
<gene>
    <name evidence="3" type="ORF">ADM90_15170</name>
</gene>
<feature type="domain" description="Copper amine oxidase-like N-terminal" evidence="2">
    <location>
        <begin position="36"/>
        <end position="141"/>
    </location>
</feature>
<organism evidence="3 4">
    <name type="scientific">Lysinibacillus macroides</name>
    <dbReference type="NCBI Taxonomy" id="33935"/>
    <lineage>
        <taxon>Bacteria</taxon>
        <taxon>Bacillati</taxon>
        <taxon>Bacillota</taxon>
        <taxon>Bacilli</taxon>
        <taxon>Bacillales</taxon>
        <taxon>Bacillaceae</taxon>
        <taxon>Lysinibacillus</taxon>
    </lineage>
</organism>
<feature type="signal peptide" evidence="1">
    <location>
        <begin position="1"/>
        <end position="23"/>
    </location>
</feature>
<dbReference type="RefSeq" id="WP_053995797.1">
    <property type="nucleotide sequence ID" value="NZ_CP065643.1"/>
</dbReference>
<dbReference type="AlphaFoldDB" id="A0A0M9DHJ6"/>
<evidence type="ECO:0000313" key="3">
    <source>
        <dbReference type="EMBL" id="KOY80556.1"/>
    </source>
</evidence>
<dbReference type="Proteomes" id="UP000037977">
    <property type="component" value="Unassembled WGS sequence"/>
</dbReference>
<reference evidence="3 4" key="1">
    <citation type="submission" date="2015-07" db="EMBL/GenBank/DDBJ databases">
        <title>Genome sequencing project for genomic taxonomy and phylogenomics of Bacillus-like bacteria.</title>
        <authorList>
            <person name="Liu B."/>
            <person name="Wang J."/>
            <person name="Zhu Y."/>
            <person name="Liu G."/>
            <person name="Chen Q."/>
            <person name="Chen Z."/>
            <person name="Che J."/>
            <person name="Ge C."/>
            <person name="Shi H."/>
            <person name="Pan Z."/>
            <person name="Liu X."/>
        </authorList>
    </citation>
    <scope>NUCLEOTIDE SEQUENCE [LARGE SCALE GENOMIC DNA]</scope>
    <source>
        <strain evidence="3 4">DSM 54</strain>
    </source>
</reference>
<dbReference type="EMBL" id="LGCI01000010">
    <property type="protein sequence ID" value="KOY80556.1"/>
    <property type="molecule type" value="Genomic_DNA"/>
</dbReference>
<dbReference type="InterPro" id="IPR012854">
    <property type="entry name" value="Cu_amine_oxidase-like_N"/>
</dbReference>
<dbReference type="OrthoDB" id="2658167at2"/>
<accession>A0A0M9DHJ6</accession>
<proteinExistence type="predicted"/>